<reference evidence="1 2" key="1">
    <citation type="submission" date="2010-01" db="EMBL/GenBank/DDBJ databases">
        <authorList>
            <person name="Weinstock G."/>
            <person name="Sodergren E."/>
            <person name="Clifton S."/>
            <person name="Fulton L."/>
            <person name="Fulton B."/>
            <person name="Courtney L."/>
            <person name="Fronick C."/>
            <person name="Harrison M."/>
            <person name="Strong C."/>
            <person name="Farmer C."/>
            <person name="Delahaunty K."/>
            <person name="Markovic C."/>
            <person name="Hall O."/>
            <person name="Minx P."/>
            <person name="Tomlinson C."/>
            <person name="Mitreva M."/>
            <person name="Nelson J."/>
            <person name="Hou S."/>
            <person name="Wollam A."/>
            <person name="Pepin K.H."/>
            <person name="Johnson M."/>
            <person name="Bhonagiri V."/>
            <person name="Nash W.E."/>
            <person name="Warren W."/>
            <person name="Chinwalla A."/>
            <person name="Mardis E.R."/>
            <person name="Wilson R.K."/>
        </authorList>
    </citation>
    <scope>NUCLEOTIDE SEQUENCE [LARGE SCALE GENOMIC DNA]</scope>
    <source>
        <strain evidence="1 2">DSM 13479</strain>
    </source>
</reference>
<comment type="caution">
    <text evidence="1">The sequence shown here is derived from an EMBL/GenBank/DDBJ whole genome shotgun (WGS) entry which is preliminary data.</text>
</comment>
<dbReference type="EMBL" id="ACIO01000008">
    <property type="protein sequence ID" value="EFD01721.1"/>
    <property type="molecule type" value="Genomic_DNA"/>
</dbReference>
<dbReference type="Proteomes" id="UP000004968">
    <property type="component" value="Unassembled WGS sequence"/>
</dbReference>
<evidence type="ECO:0000313" key="2">
    <source>
        <dbReference type="Proteomes" id="UP000004968"/>
    </source>
</evidence>
<evidence type="ECO:0000313" key="1">
    <source>
        <dbReference type="EMBL" id="EFD01721.1"/>
    </source>
</evidence>
<name>D3A8Z5_9FIRM</name>
<dbReference type="HOGENOM" id="CLU_3290800_0_0_9"/>
<dbReference type="AlphaFoldDB" id="D3A8Z5"/>
<protein>
    <submittedName>
        <fullName evidence="1">Uncharacterized protein</fullName>
    </submittedName>
</protein>
<gene>
    <name evidence="1" type="ORF">CLOSTHATH_00065</name>
</gene>
<sequence length="40" mass="4377">MNRYCSRPVRHPPPALALALPTVLPVPVSGISTSKRAEFF</sequence>
<proteinExistence type="predicted"/>
<accession>D3A8Z5</accession>
<organism evidence="1 2">
    <name type="scientific">Hungatella hathewayi DSM 13479</name>
    <dbReference type="NCBI Taxonomy" id="566550"/>
    <lineage>
        <taxon>Bacteria</taxon>
        <taxon>Bacillati</taxon>
        <taxon>Bacillota</taxon>
        <taxon>Clostridia</taxon>
        <taxon>Lachnospirales</taxon>
        <taxon>Lachnospiraceae</taxon>
        <taxon>Hungatella</taxon>
    </lineage>
</organism>